<dbReference type="AlphaFoldDB" id="A0A2R5GTD2"/>
<evidence type="ECO:0000256" key="2">
    <source>
        <dbReference type="ARBA" id="ARBA00022737"/>
    </source>
</evidence>
<dbReference type="SMART" id="SM00698">
    <property type="entry name" value="MORN"/>
    <property type="match status" value="6"/>
</dbReference>
<feature type="region of interest" description="Disordered" evidence="6">
    <location>
        <begin position="504"/>
        <end position="533"/>
    </location>
</feature>
<dbReference type="SUPFAM" id="SSF82185">
    <property type="entry name" value="Histone H3 K4-specific methyltransferase SET7/9 N-terminal domain"/>
    <property type="match status" value="1"/>
</dbReference>
<evidence type="ECO:0000256" key="3">
    <source>
        <dbReference type="ARBA" id="ARBA00023329"/>
    </source>
</evidence>
<dbReference type="Pfam" id="PF02493">
    <property type="entry name" value="MORN"/>
    <property type="match status" value="6"/>
</dbReference>
<dbReference type="InterPro" id="IPR003409">
    <property type="entry name" value="MORN"/>
</dbReference>
<dbReference type="InterPro" id="IPR052472">
    <property type="entry name" value="MORN3"/>
</dbReference>
<dbReference type="InterPro" id="IPR001247">
    <property type="entry name" value="ExoRNase_PH_dom1"/>
</dbReference>
<comment type="caution">
    <text evidence="8">The sequence shown here is derived from an EMBL/GenBank/DDBJ whole genome shotgun (WGS) entry which is preliminary data.</text>
</comment>
<feature type="domain" description="EF-hand" evidence="7">
    <location>
        <begin position="544"/>
        <end position="579"/>
    </location>
</feature>
<feature type="compositionally biased region" description="Basic and acidic residues" evidence="6">
    <location>
        <begin position="511"/>
        <end position="525"/>
    </location>
</feature>
<comment type="subcellular location">
    <subcellularLocation>
        <location evidence="1">Cytoplasmic vesicle</location>
        <location evidence="1">Secretory vesicle</location>
        <location evidence="1">Acrosome</location>
    </subcellularLocation>
</comment>
<name>A0A2R5GTD2_9STRA</name>
<dbReference type="Gene3D" id="2.20.110.10">
    <property type="entry name" value="Histone H3 K4-specific methyltransferase SET7/9 N-terminal domain"/>
    <property type="match status" value="3"/>
</dbReference>
<gene>
    <name evidence="8" type="ORF">FCC1311_102371</name>
</gene>
<reference evidence="8 9" key="1">
    <citation type="submission" date="2017-12" db="EMBL/GenBank/DDBJ databases">
        <title>Sequencing, de novo assembly and annotation of complete genome of a new Thraustochytrid species, strain FCC1311.</title>
        <authorList>
            <person name="Sedici K."/>
            <person name="Godart F."/>
            <person name="Aiese Cigliano R."/>
            <person name="Sanseverino W."/>
            <person name="Barakat M."/>
            <person name="Ortet P."/>
            <person name="Marechal E."/>
            <person name="Cagnac O."/>
            <person name="Amato A."/>
        </authorList>
    </citation>
    <scope>NUCLEOTIDE SEQUENCE [LARGE SCALE GENOMIC DNA]</scope>
</reference>
<dbReference type="GO" id="GO:0016301">
    <property type="term" value="F:kinase activity"/>
    <property type="evidence" value="ECO:0007669"/>
    <property type="project" value="UniProtKB-KW"/>
</dbReference>
<protein>
    <recommendedName>
        <fullName evidence="4">MORN repeat-containing protein 3</fullName>
    </recommendedName>
</protein>
<proteinExistence type="predicted"/>
<feature type="region of interest" description="Disordered" evidence="6">
    <location>
        <begin position="1"/>
        <end position="22"/>
    </location>
</feature>
<dbReference type="InterPro" id="IPR020568">
    <property type="entry name" value="Ribosomal_Su5_D2-typ_SF"/>
</dbReference>
<dbReference type="InterPro" id="IPR002048">
    <property type="entry name" value="EF_hand_dom"/>
</dbReference>
<evidence type="ECO:0000259" key="7">
    <source>
        <dbReference type="PROSITE" id="PS50222"/>
    </source>
</evidence>
<comment type="function">
    <text evidence="5">Assembles a suppression complex (suppresome) by tethering SIRT1 and MDM2 to regulate composite modifications of p53/TP53. Confers both deacetylation-mediated functional inactivation, by SIRT1, and ubiquitination-dependent degradation, by MDM2, of p53/TP53, promoting a proliferative and cell survival behaviors. May play a role in the regulation of spermatogenesis.</text>
</comment>
<evidence type="ECO:0000256" key="4">
    <source>
        <dbReference type="ARBA" id="ARBA00039854"/>
    </source>
</evidence>
<keyword evidence="8" id="KW-0418">Kinase</keyword>
<evidence type="ECO:0000313" key="9">
    <source>
        <dbReference type="Proteomes" id="UP000241890"/>
    </source>
</evidence>
<sequence length="615" mass="67458">MAEASAAAAAAAETAAGPAQTADALSRLHPRAFFERLLDHGVRPDGRSMLEARPRDCVAGWLAADAQTAFGATTAKGAPRNEAETNHARGEIDDSLDASSSVRMGGTWVVCGVRVLVGTPLSSRPAQGWMDVNVHGLDNQPGELARHLRNIAMHMIQMEDLCLVEGVECMVLCIDLCCLADDGGVQDAAVDALRTALNDLSLPVLVREEDCFFAQGQFLFPESAGADVQSNAATMMAEADESKLEADKAPFEPLWRKNERGAQKSGTRHTIYWVKRNPKFQAYERDGALVAATAPAKFKTGATYAGDWLEDRRHGFGTQTLPNGTKYQGDFENNLRHGTGTLWVRVQGKLVKRYTGEWKANKRDGLGIHFYDNGDKYEGSWQTGKRHGRGKMIYANGEEYDGDFAEDKRHGLGVLSYPNGNWYEGHFDHDDKHGPGRFFFVDTGKVLEAEWKRGTAACGSYLDAPKSAVPRHFRNGVSSKQNFELPKIKLCDPEGVLADALRRTRRQAASESDRRHNTRESKQELGSDGENGQSDAYLHGFEIGEFDDIRAAFEEVDTERKGTILGAELETVLNGLGIYPLQGDMDQLLVELGAHADSEISLDSVVRLLAALRED</sequence>
<dbReference type="PROSITE" id="PS50222">
    <property type="entry name" value="EF_HAND_2"/>
    <property type="match status" value="1"/>
</dbReference>
<keyword evidence="8" id="KW-0808">Transferase</keyword>
<dbReference type="GO" id="GO:0005509">
    <property type="term" value="F:calcium ion binding"/>
    <property type="evidence" value="ECO:0007669"/>
    <property type="project" value="InterPro"/>
</dbReference>
<dbReference type="Gene3D" id="1.10.238.10">
    <property type="entry name" value="EF-hand"/>
    <property type="match status" value="1"/>
</dbReference>
<accession>A0A2R5GTD2</accession>
<dbReference type="PANTHER" id="PTHR46511:SF1">
    <property type="entry name" value="MORN REPEAT-CONTAINING PROTEIN 3"/>
    <property type="match status" value="1"/>
</dbReference>
<dbReference type="InParanoid" id="A0A2R5GTD2"/>
<dbReference type="Gene3D" id="3.30.230.70">
    <property type="entry name" value="GHMP Kinase, N-terminal domain"/>
    <property type="match status" value="1"/>
</dbReference>
<dbReference type="SUPFAM" id="SSF47473">
    <property type="entry name" value="EF-hand"/>
    <property type="match status" value="1"/>
</dbReference>
<evidence type="ECO:0000256" key="5">
    <source>
        <dbReference type="ARBA" id="ARBA00045851"/>
    </source>
</evidence>
<dbReference type="EMBL" id="BEYU01000181">
    <property type="protein sequence ID" value="GBG34126.1"/>
    <property type="molecule type" value="Genomic_DNA"/>
</dbReference>
<dbReference type="InterPro" id="IPR027408">
    <property type="entry name" value="PNPase/RNase_PH_dom_sf"/>
</dbReference>
<keyword evidence="9" id="KW-1185">Reference proteome</keyword>
<dbReference type="OrthoDB" id="270720at2759"/>
<organism evidence="8 9">
    <name type="scientific">Hondaea fermentalgiana</name>
    <dbReference type="NCBI Taxonomy" id="2315210"/>
    <lineage>
        <taxon>Eukaryota</taxon>
        <taxon>Sar</taxon>
        <taxon>Stramenopiles</taxon>
        <taxon>Bigyra</taxon>
        <taxon>Labyrinthulomycetes</taxon>
        <taxon>Thraustochytrida</taxon>
        <taxon>Thraustochytriidae</taxon>
        <taxon>Hondaea</taxon>
    </lineage>
</organism>
<evidence type="ECO:0000256" key="1">
    <source>
        <dbReference type="ARBA" id="ARBA00004218"/>
    </source>
</evidence>
<dbReference type="SUPFAM" id="SSF54211">
    <property type="entry name" value="Ribosomal protein S5 domain 2-like"/>
    <property type="match status" value="1"/>
</dbReference>
<dbReference type="Proteomes" id="UP000241890">
    <property type="component" value="Unassembled WGS sequence"/>
</dbReference>
<dbReference type="PANTHER" id="PTHR46511">
    <property type="entry name" value="MORN REPEAT-CONTAINING PROTEIN 3"/>
    <property type="match status" value="1"/>
</dbReference>
<keyword evidence="3" id="KW-0968">Cytoplasmic vesicle</keyword>
<dbReference type="InterPro" id="IPR011992">
    <property type="entry name" value="EF-hand-dom_pair"/>
</dbReference>
<evidence type="ECO:0000313" key="8">
    <source>
        <dbReference type="EMBL" id="GBG34126.1"/>
    </source>
</evidence>
<dbReference type="GO" id="GO:0001669">
    <property type="term" value="C:acrosomal vesicle"/>
    <property type="evidence" value="ECO:0007669"/>
    <property type="project" value="UniProtKB-SubCell"/>
</dbReference>
<dbReference type="Pfam" id="PF01138">
    <property type="entry name" value="RNase_PH"/>
    <property type="match status" value="1"/>
</dbReference>
<keyword evidence="2" id="KW-0677">Repeat</keyword>
<evidence type="ECO:0000256" key="6">
    <source>
        <dbReference type="SAM" id="MobiDB-lite"/>
    </source>
</evidence>